<dbReference type="SMART" id="SM00317">
    <property type="entry name" value="SET"/>
    <property type="match status" value="1"/>
</dbReference>
<evidence type="ECO:0000313" key="8">
    <source>
        <dbReference type="Proteomes" id="UP001158986"/>
    </source>
</evidence>
<gene>
    <name evidence="7" type="ORF">PBS001_LOCUS6973</name>
</gene>
<keyword evidence="2 4" id="KW-0863">Zinc-finger</keyword>
<evidence type="ECO:0000256" key="2">
    <source>
        <dbReference type="ARBA" id="ARBA00022771"/>
    </source>
</evidence>
<evidence type="ECO:0000313" key="7">
    <source>
        <dbReference type="EMBL" id="CAH0520496.1"/>
    </source>
</evidence>
<dbReference type="InterPro" id="IPR001214">
    <property type="entry name" value="SET_dom"/>
</dbReference>
<dbReference type="InterPro" id="IPR002893">
    <property type="entry name" value="Znf_MYND"/>
</dbReference>
<proteinExistence type="predicted"/>
<evidence type="ECO:0000256" key="3">
    <source>
        <dbReference type="ARBA" id="ARBA00022833"/>
    </source>
</evidence>
<evidence type="ECO:0000256" key="4">
    <source>
        <dbReference type="PROSITE-ProRule" id="PRU00134"/>
    </source>
</evidence>
<sequence>MVTNMISVSNRPVDVSVDVSGDHGRRIESQRDVSPGDLMLRVSPYAVVLLPELWGSHCHKCFGSKTRPSRCGRCQTAFYCSKACQQVDWQVNHRKECNSLKQLAQCGLRNDQVMDVLLLGRVLRREDKEELKPQELVWYDEDMKDHELILLAALAQRMKLVHESYSMDQMLRMLSRFRNNNFSICDELLLELGAGCFPLAAMINHSCDPNCAITFVSKTLDMEIRAMKPIKSGEEITQTYVDIALPRRERQQRLQRKYHFCCKCARCSQPFQDPGSLDAFLDADIDGVPQELWTQERQDEVEQALQNASSVTNCVTNQATSAKQQQQCITALETLAEHEGRILHRDNIARLQTFSALFSAEMERGSVEVASKYGERMLEFYKRVYSSNHPVTGLHLFTLGDLYGQLNLTGPGVVHYKTKSLEYLAEAQRILGITHGKDHYFVKMLGDRLGR</sequence>
<evidence type="ECO:0000259" key="6">
    <source>
        <dbReference type="PROSITE" id="PS50865"/>
    </source>
</evidence>
<comment type="caution">
    <text evidence="7">The sequence shown here is derived from an EMBL/GenBank/DDBJ whole genome shotgun (WGS) entry which is preliminary data.</text>
</comment>
<dbReference type="Gene3D" id="1.25.40.10">
    <property type="entry name" value="Tetratricopeptide repeat domain"/>
    <property type="match status" value="1"/>
</dbReference>
<dbReference type="PROSITE" id="PS50865">
    <property type="entry name" value="ZF_MYND_2"/>
    <property type="match status" value="1"/>
</dbReference>
<dbReference type="Pfam" id="PF00856">
    <property type="entry name" value="SET"/>
    <property type="match status" value="1"/>
</dbReference>
<dbReference type="InterPro" id="IPR011990">
    <property type="entry name" value="TPR-like_helical_dom_sf"/>
</dbReference>
<dbReference type="InterPro" id="IPR050869">
    <property type="entry name" value="H3K4_H4K5_MeTrfase"/>
</dbReference>
<dbReference type="Gene3D" id="6.10.140.2220">
    <property type="match status" value="1"/>
</dbReference>
<reference evidence="7 8" key="1">
    <citation type="submission" date="2021-11" db="EMBL/GenBank/DDBJ databases">
        <authorList>
            <person name="Islam A."/>
            <person name="Islam S."/>
            <person name="Flora M.S."/>
            <person name="Rahman M."/>
            <person name="Ziaur R.M."/>
            <person name="Epstein J.H."/>
            <person name="Hassan M."/>
            <person name="Klassen M."/>
            <person name="Woodard K."/>
            <person name="Webb A."/>
            <person name="Webby R.J."/>
            <person name="El Zowalaty M.E."/>
        </authorList>
    </citation>
    <scope>NUCLEOTIDE SEQUENCE [LARGE SCALE GENOMIC DNA]</scope>
    <source>
        <strain evidence="7">Pbs1</strain>
    </source>
</reference>
<dbReference type="SUPFAM" id="SSF82199">
    <property type="entry name" value="SET domain"/>
    <property type="match status" value="1"/>
</dbReference>
<dbReference type="Gene3D" id="2.170.270.10">
    <property type="entry name" value="SET domain"/>
    <property type="match status" value="1"/>
</dbReference>
<dbReference type="PANTHER" id="PTHR12197">
    <property type="entry name" value="HISTONE-LYSINE N-METHYLTRANSFERASE SMYD"/>
    <property type="match status" value="1"/>
</dbReference>
<keyword evidence="1" id="KW-0479">Metal-binding</keyword>
<keyword evidence="8" id="KW-1185">Reference proteome</keyword>
<dbReference type="EMBL" id="CAKLCB010000360">
    <property type="protein sequence ID" value="CAH0520496.1"/>
    <property type="molecule type" value="Genomic_DNA"/>
</dbReference>
<feature type="domain" description="MYND-type" evidence="6">
    <location>
        <begin position="58"/>
        <end position="97"/>
    </location>
</feature>
<evidence type="ECO:0000256" key="1">
    <source>
        <dbReference type="ARBA" id="ARBA00022723"/>
    </source>
</evidence>
<dbReference type="Gene3D" id="1.10.220.160">
    <property type="match status" value="1"/>
</dbReference>
<keyword evidence="3" id="KW-0862">Zinc</keyword>
<evidence type="ECO:0000259" key="5">
    <source>
        <dbReference type="PROSITE" id="PS50280"/>
    </source>
</evidence>
<dbReference type="PANTHER" id="PTHR12197:SF251">
    <property type="entry name" value="EG:BACR7C10.4 PROTEIN"/>
    <property type="match status" value="1"/>
</dbReference>
<protein>
    <recommendedName>
        <fullName evidence="9">MYND-type domain-containing protein</fullName>
    </recommendedName>
</protein>
<organism evidence="7 8">
    <name type="scientific">Peronospora belbahrii</name>
    <dbReference type="NCBI Taxonomy" id="622444"/>
    <lineage>
        <taxon>Eukaryota</taxon>
        <taxon>Sar</taxon>
        <taxon>Stramenopiles</taxon>
        <taxon>Oomycota</taxon>
        <taxon>Peronosporomycetes</taxon>
        <taxon>Peronosporales</taxon>
        <taxon>Peronosporaceae</taxon>
        <taxon>Peronospora</taxon>
    </lineage>
</organism>
<dbReference type="Pfam" id="PF01753">
    <property type="entry name" value="zf-MYND"/>
    <property type="match status" value="1"/>
</dbReference>
<dbReference type="PROSITE" id="PS50280">
    <property type="entry name" value="SET"/>
    <property type="match status" value="1"/>
</dbReference>
<dbReference type="InterPro" id="IPR046341">
    <property type="entry name" value="SET_dom_sf"/>
</dbReference>
<evidence type="ECO:0008006" key="9">
    <source>
        <dbReference type="Google" id="ProtNLM"/>
    </source>
</evidence>
<name>A0ABN8D8R1_9STRA</name>
<dbReference type="Proteomes" id="UP001158986">
    <property type="component" value="Unassembled WGS sequence"/>
</dbReference>
<accession>A0ABN8D8R1</accession>
<feature type="domain" description="SET" evidence="5">
    <location>
        <begin position="13"/>
        <end position="241"/>
    </location>
</feature>